<feature type="binding site" evidence="7">
    <location>
        <position position="167"/>
    </location>
    <ligand>
        <name>Zn(2+)</name>
        <dbReference type="ChEBI" id="CHEBI:29105"/>
        <label>2</label>
    </ligand>
</feature>
<dbReference type="GO" id="GO:0006520">
    <property type="term" value="P:amino acid metabolic process"/>
    <property type="evidence" value="ECO:0007669"/>
    <property type="project" value="InterPro"/>
</dbReference>
<dbReference type="Gene3D" id="1.10.150.900">
    <property type="match status" value="1"/>
</dbReference>
<dbReference type="FunFam" id="3.30.70.360:FF:000009">
    <property type="entry name" value="aminoacylase-1 isoform X1"/>
    <property type="match status" value="1"/>
</dbReference>
<dbReference type="KEGG" id="aprc:113846844"/>
<keyword evidence="10" id="KW-1185">Reference proteome</keyword>
<dbReference type="FunFam" id="1.10.150.900:FF:000001">
    <property type="entry name" value="Aminoacylase-1, putative"/>
    <property type="match status" value="1"/>
</dbReference>
<name>A0A8B8JIW0_ABRPR</name>
<evidence type="ECO:0000256" key="2">
    <source>
        <dbReference type="ARBA" id="ARBA00006247"/>
    </source>
</evidence>
<reference evidence="11" key="2">
    <citation type="submission" date="2025-08" db="UniProtKB">
        <authorList>
            <consortium name="RefSeq"/>
        </authorList>
    </citation>
    <scope>IDENTIFICATION</scope>
    <source>
        <tissue evidence="11">Young leaves</tissue>
    </source>
</reference>
<dbReference type="EC" id="3.5.1.14" evidence="3"/>
<evidence type="ECO:0000256" key="6">
    <source>
        <dbReference type="PIRSR" id="PIRSR036696-1"/>
    </source>
</evidence>
<dbReference type="RefSeq" id="XP_027331337.1">
    <property type="nucleotide sequence ID" value="XM_027475536.1"/>
</dbReference>
<feature type="binding site" evidence="7">
    <location>
        <position position="132"/>
    </location>
    <ligand>
        <name>Zn(2+)</name>
        <dbReference type="ChEBI" id="CHEBI:29105"/>
        <label>2</label>
    </ligand>
</feature>
<dbReference type="GO" id="GO:0004046">
    <property type="term" value="F:aminoacylase activity"/>
    <property type="evidence" value="ECO:0007669"/>
    <property type="project" value="UniProtKB-EC"/>
</dbReference>
<dbReference type="Gene3D" id="3.40.630.10">
    <property type="entry name" value="Zn peptidases"/>
    <property type="match status" value="1"/>
</dbReference>
<accession>A0A8B8JIW0</accession>
<dbReference type="GO" id="GO:0046872">
    <property type="term" value="F:metal ion binding"/>
    <property type="evidence" value="ECO:0007669"/>
    <property type="project" value="UniProtKB-KW"/>
</dbReference>
<protein>
    <recommendedName>
        <fullName evidence="3">N-acyl-aliphatic-L-amino acid amidohydrolase</fullName>
        <ecNumber evidence="3">3.5.1.14</ecNumber>
    </recommendedName>
    <alternativeName>
        <fullName evidence="5">N-acyl-L-amino-acid amidohydrolase</fullName>
    </alternativeName>
</protein>
<dbReference type="Gene3D" id="3.30.70.360">
    <property type="match status" value="1"/>
</dbReference>
<evidence type="ECO:0000256" key="7">
    <source>
        <dbReference type="PIRSR" id="PIRSR036696-2"/>
    </source>
</evidence>
<feature type="active site" description="Proton acceptor" evidence="6">
    <location>
        <position position="166"/>
    </location>
</feature>
<proteinExistence type="inferred from homology"/>
<dbReference type="InterPro" id="IPR001261">
    <property type="entry name" value="ArgE/DapE_CS"/>
</dbReference>
<feature type="binding site" evidence="7">
    <location>
        <position position="404"/>
    </location>
    <ligand>
        <name>Zn(2+)</name>
        <dbReference type="ChEBI" id="CHEBI:29105"/>
        <label>2</label>
    </ligand>
</feature>
<feature type="domain" description="Peptidase M20 dimerisation" evidence="9">
    <location>
        <begin position="215"/>
        <end position="315"/>
    </location>
</feature>
<dbReference type="AlphaFoldDB" id="A0A8B8JIW0"/>
<reference evidence="10" key="1">
    <citation type="journal article" date="2019" name="Toxins">
        <title>Detection of Abrin-Like and Prepropulchellin-Like Toxin Genes and Transcripts Using Whole Genome Sequencing and Full-Length Transcript Sequencing of Abrus precatorius.</title>
        <authorList>
            <person name="Hovde B.T."/>
            <person name="Daligault H.E."/>
            <person name="Hanschen E.R."/>
            <person name="Kunde Y.A."/>
            <person name="Johnson M.B."/>
            <person name="Starkenburg S.R."/>
            <person name="Johnson S.L."/>
        </authorList>
    </citation>
    <scope>NUCLEOTIDE SEQUENCE [LARGE SCALE GENOMIC DNA]</scope>
</reference>
<evidence type="ECO:0000256" key="1">
    <source>
        <dbReference type="ARBA" id="ARBA00004496"/>
    </source>
</evidence>
<dbReference type="PROSITE" id="PS00759">
    <property type="entry name" value="ARGE_DAPE_CPG2_2"/>
    <property type="match status" value="1"/>
</dbReference>
<evidence type="ECO:0000313" key="11">
    <source>
        <dbReference type="RefSeq" id="XP_027331337.1"/>
    </source>
</evidence>
<keyword evidence="8" id="KW-0732">Signal</keyword>
<dbReference type="FunFam" id="3.40.630.10:FF:000019">
    <property type="entry name" value="Aminoacylase 1"/>
    <property type="match status" value="1"/>
</dbReference>
<dbReference type="Pfam" id="PF07687">
    <property type="entry name" value="M20_dimer"/>
    <property type="match status" value="1"/>
</dbReference>
<dbReference type="Pfam" id="PF01546">
    <property type="entry name" value="Peptidase_M20"/>
    <property type="match status" value="1"/>
</dbReference>
<feature type="binding site" evidence="7">
    <location>
        <position position="194"/>
    </location>
    <ligand>
        <name>Zn(2+)</name>
        <dbReference type="ChEBI" id="CHEBI:29105"/>
        <label>1</label>
    </ligand>
</feature>
<dbReference type="SUPFAM" id="SSF53187">
    <property type="entry name" value="Zn-dependent exopeptidases"/>
    <property type="match status" value="1"/>
</dbReference>
<dbReference type="CDD" id="cd05646">
    <property type="entry name" value="M20_AcylaseI_like"/>
    <property type="match status" value="1"/>
</dbReference>
<keyword evidence="7" id="KW-0479">Metal-binding</keyword>
<feature type="active site" evidence="6">
    <location>
        <position position="101"/>
    </location>
</feature>
<dbReference type="InterPro" id="IPR002933">
    <property type="entry name" value="Peptidase_M20"/>
</dbReference>
<dbReference type="PANTHER" id="PTHR45892:SF3">
    <property type="entry name" value="PUTATIVE-RELATED"/>
    <property type="match status" value="1"/>
</dbReference>
<dbReference type="InterPro" id="IPR036264">
    <property type="entry name" value="Bact_exopeptidase_dim_dom"/>
</dbReference>
<evidence type="ECO:0000256" key="3">
    <source>
        <dbReference type="ARBA" id="ARBA00011913"/>
    </source>
</evidence>
<dbReference type="PANTHER" id="PTHR45892">
    <property type="entry name" value="AMINOACYLASE-1"/>
    <property type="match status" value="1"/>
</dbReference>
<dbReference type="InterPro" id="IPR011650">
    <property type="entry name" value="Peptidase_M20_dimer"/>
</dbReference>
<comment type="similarity">
    <text evidence="2">Belongs to the peptidase M20A family.</text>
</comment>
<dbReference type="SUPFAM" id="SSF55031">
    <property type="entry name" value="Bacterial exopeptidase dimerisation domain"/>
    <property type="match status" value="1"/>
</dbReference>
<dbReference type="InterPro" id="IPR052083">
    <property type="entry name" value="Aminoacylase-1_M20A"/>
</dbReference>
<organism evidence="10 11">
    <name type="scientific">Abrus precatorius</name>
    <name type="common">Indian licorice</name>
    <name type="synonym">Glycine abrus</name>
    <dbReference type="NCBI Taxonomy" id="3816"/>
    <lineage>
        <taxon>Eukaryota</taxon>
        <taxon>Viridiplantae</taxon>
        <taxon>Streptophyta</taxon>
        <taxon>Embryophyta</taxon>
        <taxon>Tracheophyta</taxon>
        <taxon>Spermatophyta</taxon>
        <taxon>Magnoliopsida</taxon>
        <taxon>eudicotyledons</taxon>
        <taxon>Gunneridae</taxon>
        <taxon>Pentapetalae</taxon>
        <taxon>rosids</taxon>
        <taxon>fabids</taxon>
        <taxon>Fabales</taxon>
        <taxon>Fabaceae</taxon>
        <taxon>Papilionoideae</taxon>
        <taxon>50 kb inversion clade</taxon>
        <taxon>NPAAA clade</taxon>
        <taxon>indigoferoid/millettioid clade</taxon>
        <taxon>Abreae</taxon>
        <taxon>Abrus</taxon>
    </lineage>
</organism>
<comment type="cofactor">
    <cofactor evidence="7">
        <name>Zn(2+)</name>
        <dbReference type="ChEBI" id="CHEBI:29105"/>
    </cofactor>
    <text evidence="7">Binds 2 Zn(2+) ions per subunit.</text>
</comment>
<dbReference type="OrthoDB" id="3064516at2759"/>
<evidence type="ECO:0000256" key="8">
    <source>
        <dbReference type="SAM" id="SignalP"/>
    </source>
</evidence>
<evidence type="ECO:0000256" key="4">
    <source>
        <dbReference type="ARBA" id="ARBA00022801"/>
    </source>
</evidence>
<dbReference type="GO" id="GO:0005737">
    <property type="term" value="C:cytoplasm"/>
    <property type="evidence" value="ECO:0007669"/>
    <property type="project" value="UniProtKB-SubCell"/>
</dbReference>
<dbReference type="NCBIfam" id="TIGR01880">
    <property type="entry name" value="Ac-peptdase-euk"/>
    <property type="match status" value="1"/>
</dbReference>
<sequence length="437" mass="48942">MASMSRAFSFSLIYLTLLISATQQEVEEDTPITRFQRYLRINTAHPSPDYSSAVSYLKAQAHSLGLHTKTLEFTPGKPLLLLTWPGSDPSLSSILFNSHLDSVPAEPTKWLHHPFSAFRTTEGKIFARGSQDDKCIAMQYLEAIRNLKTRGFSPLRSLHVSLVPDEEIGGFDGAAKFVESEEFERLNVGFALDEGQASPGEEFRVFYADRFPWHLKIKAKGQPGHGSRMYDNSAMENLMKSVEVVSRFRESQFDVVKAGKALNSEVVSVNPVYVKAGVASENGFFMNVQPSEAEAGFDLRLTPTTDPEEMRRKIAMEWAPAVRNMSYELIEKGPIRDCTGRPLVTATNDSNPWWLVFKQAVESAGEKLSRPEILASTTDARYLRQKGIPVLGFSPMKNTPILLHDHNEHLQDTVYMNGIKVYESLISSLSTFTEASY</sequence>
<feature type="chain" id="PRO_5034049349" description="N-acyl-aliphatic-L-amino acid amidohydrolase" evidence="8">
    <location>
        <begin position="24"/>
        <end position="437"/>
    </location>
</feature>
<dbReference type="InterPro" id="IPR010159">
    <property type="entry name" value="N-acyl_aa_amidohydrolase"/>
</dbReference>
<feature type="signal peptide" evidence="8">
    <location>
        <begin position="1"/>
        <end position="23"/>
    </location>
</feature>
<evidence type="ECO:0000313" key="10">
    <source>
        <dbReference type="Proteomes" id="UP000694853"/>
    </source>
</evidence>
<dbReference type="GeneID" id="113846844"/>
<evidence type="ECO:0000259" key="9">
    <source>
        <dbReference type="Pfam" id="PF07687"/>
    </source>
</evidence>
<keyword evidence="7" id="KW-0862">Zinc</keyword>
<comment type="subcellular location">
    <subcellularLocation>
        <location evidence="1">Cytoplasm</location>
    </subcellularLocation>
</comment>
<keyword evidence="4" id="KW-0378">Hydrolase</keyword>
<evidence type="ECO:0000256" key="5">
    <source>
        <dbReference type="ARBA" id="ARBA00029656"/>
    </source>
</evidence>
<feature type="binding site" evidence="7">
    <location>
        <position position="99"/>
    </location>
    <ligand>
        <name>Zn(2+)</name>
        <dbReference type="ChEBI" id="CHEBI:29105"/>
        <label>1</label>
    </ligand>
</feature>
<gene>
    <name evidence="11" type="primary">LOC113846844</name>
</gene>
<feature type="binding site" evidence="7">
    <location>
        <position position="132"/>
    </location>
    <ligand>
        <name>Zn(2+)</name>
        <dbReference type="ChEBI" id="CHEBI:29105"/>
        <label>1</label>
    </ligand>
</feature>
<dbReference type="Proteomes" id="UP000694853">
    <property type="component" value="Unplaced"/>
</dbReference>
<dbReference type="PIRSF" id="PIRSF036696">
    <property type="entry name" value="ACY-1"/>
    <property type="match status" value="1"/>
</dbReference>